<feature type="transmembrane region" description="Helical" evidence="7">
    <location>
        <begin position="395"/>
        <end position="413"/>
    </location>
</feature>
<sequence length="700" mass="79391">MTLGVLSPAVIFSLLGDVRIGVSMSLGAFLVSIADSTGPIAHRRTGMLSACFFVFFSALVTGLTNVSPYFLAIQIPIFCFVFAMFSVYGARAASVGAGALLAMAISMDPLKTQAAFWLYALLVLMGGLWYTVLSLTLMEIRPYRVAQQALGECVLKLADFISQKADFYKEGINVEDNFRRLASTQILVHEHQDTVREMLYKTRIKVGESIKSGQLLLVIFVDTVDIFEQVMSTHYDYGQLKERFGKYPLLKEFGWAIQDLADKLRRLGYALINNEKPGKFPPSEDQMDKLKGGIEELERQGIKCLMLRKIFANISAISSRVENIYNYFYEEKLTFISETRENSLTKFVSRQEFSWKIMQDNLSLDSSVFRHGIRLAVTCLLGFFVSMQMSLGSHSYWVILTILVILRPGYSLTKKRNTQRMLGTVAGGVTGVLILYFVPDFTIRFIFLILFMILAYSFLRTRYFLAVLFMTPFIFIVYALLYPESDFMIVQERILDTFVGSGLAYLASIYFLPSWEYGGFRQREIAAVQGSLAYFSQLVSRFDTEPFDELAYRLARKRMYLKSANLAASFQRMLDEPAKQQKNKEALHQFVVLNHILNSYFSTLSASLSREDVVLSAHEQIVAIKRSRNYLLRALEHLGDDSGEAFDFSILENEATLLKSAQDAEVNLLTEQLQLIQKTCSDIEKLCRKLGVQNGQMANN</sequence>
<comment type="caution">
    <text evidence="10">The sequence shown here is derived from an EMBL/GenBank/DDBJ whole genome shotgun (WGS) entry which is preliminary data.</text>
</comment>
<evidence type="ECO:0000313" key="10">
    <source>
        <dbReference type="EMBL" id="GGZ28939.1"/>
    </source>
</evidence>
<feature type="transmembrane region" description="Helical" evidence="7">
    <location>
        <begin position="494"/>
        <end position="513"/>
    </location>
</feature>
<evidence type="ECO:0000256" key="1">
    <source>
        <dbReference type="ARBA" id="ARBA00004651"/>
    </source>
</evidence>
<evidence type="ECO:0000256" key="7">
    <source>
        <dbReference type="SAM" id="Phobius"/>
    </source>
</evidence>
<dbReference type="InterPro" id="IPR049453">
    <property type="entry name" value="Memb_transporter_dom"/>
</dbReference>
<evidence type="ECO:0000256" key="6">
    <source>
        <dbReference type="ARBA" id="ARBA00043993"/>
    </source>
</evidence>
<dbReference type="Pfam" id="PF13515">
    <property type="entry name" value="FUSC_2"/>
    <property type="match status" value="1"/>
</dbReference>
<evidence type="ECO:0000256" key="3">
    <source>
        <dbReference type="ARBA" id="ARBA00022692"/>
    </source>
</evidence>
<comment type="subcellular location">
    <subcellularLocation>
        <location evidence="1">Cell membrane</location>
        <topology evidence="1">Multi-pass membrane protein</topology>
    </subcellularLocation>
</comment>
<gene>
    <name evidence="10" type="ORF">GCM10007049_22520</name>
</gene>
<feature type="transmembrane region" description="Helical" evidence="7">
    <location>
        <begin position="443"/>
        <end position="459"/>
    </location>
</feature>
<dbReference type="GO" id="GO:0005886">
    <property type="term" value="C:plasma membrane"/>
    <property type="evidence" value="ECO:0007669"/>
    <property type="project" value="UniProtKB-SubCell"/>
</dbReference>
<dbReference type="PANTHER" id="PTHR30509:SF9">
    <property type="entry name" value="MULTIDRUG RESISTANCE PROTEIN MDTO"/>
    <property type="match status" value="1"/>
</dbReference>
<feature type="domain" description="Integral membrane bound transporter" evidence="9">
    <location>
        <begin position="383"/>
        <end position="506"/>
    </location>
</feature>
<name>A0A918PZZ6_9BACT</name>
<evidence type="ECO:0000256" key="4">
    <source>
        <dbReference type="ARBA" id="ARBA00022989"/>
    </source>
</evidence>
<protein>
    <submittedName>
        <fullName evidence="10">Membrane protein</fullName>
    </submittedName>
</protein>
<keyword evidence="4 7" id="KW-1133">Transmembrane helix</keyword>
<keyword evidence="2" id="KW-1003">Cell membrane</keyword>
<dbReference type="Proteomes" id="UP000619457">
    <property type="component" value="Unassembled WGS sequence"/>
</dbReference>
<feature type="transmembrane region" description="Helical" evidence="7">
    <location>
        <begin position="6"/>
        <end position="33"/>
    </location>
</feature>
<feature type="transmembrane region" description="Helical" evidence="7">
    <location>
        <begin position="464"/>
        <end position="482"/>
    </location>
</feature>
<reference evidence="10" key="2">
    <citation type="submission" date="2020-09" db="EMBL/GenBank/DDBJ databases">
        <authorList>
            <person name="Sun Q."/>
            <person name="Kim S."/>
        </authorList>
    </citation>
    <scope>NUCLEOTIDE SEQUENCE</scope>
    <source>
        <strain evidence="10">KCTC 12368</strain>
    </source>
</reference>
<reference evidence="10" key="1">
    <citation type="journal article" date="2014" name="Int. J. Syst. Evol. Microbiol.">
        <title>Complete genome sequence of Corynebacterium casei LMG S-19264T (=DSM 44701T), isolated from a smear-ripened cheese.</title>
        <authorList>
            <consortium name="US DOE Joint Genome Institute (JGI-PGF)"/>
            <person name="Walter F."/>
            <person name="Albersmeier A."/>
            <person name="Kalinowski J."/>
            <person name="Ruckert C."/>
        </authorList>
    </citation>
    <scope>NUCLEOTIDE SEQUENCE</scope>
    <source>
        <strain evidence="10">KCTC 12368</strain>
    </source>
</reference>
<evidence type="ECO:0000259" key="8">
    <source>
        <dbReference type="Pfam" id="PF12805"/>
    </source>
</evidence>
<keyword evidence="11" id="KW-1185">Reference proteome</keyword>
<feature type="transmembrane region" description="Helical" evidence="7">
    <location>
        <begin position="420"/>
        <end position="437"/>
    </location>
</feature>
<feature type="domain" description="Integral membrane protein YccS N-terminal" evidence="8">
    <location>
        <begin position="52"/>
        <end position="318"/>
    </location>
</feature>
<evidence type="ECO:0000259" key="9">
    <source>
        <dbReference type="Pfam" id="PF13515"/>
    </source>
</evidence>
<dbReference type="PANTHER" id="PTHR30509">
    <property type="entry name" value="P-HYDROXYBENZOIC ACID EFFLUX PUMP SUBUNIT-RELATED"/>
    <property type="match status" value="1"/>
</dbReference>
<dbReference type="Pfam" id="PF12805">
    <property type="entry name" value="FUSC-like"/>
    <property type="match status" value="1"/>
</dbReference>
<organism evidence="10 11">
    <name type="scientific">Echinicola pacifica</name>
    <dbReference type="NCBI Taxonomy" id="346377"/>
    <lineage>
        <taxon>Bacteria</taxon>
        <taxon>Pseudomonadati</taxon>
        <taxon>Bacteroidota</taxon>
        <taxon>Cytophagia</taxon>
        <taxon>Cytophagales</taxon>
        <taxon>Cyclobacteriaceae</taxon>
        <taxon>Echinicola</taxon>
    </lineage>
</organism>
<keyword evidence="3 7" id="KW-0812">Transmembrane</keyword>
<evidence type="ECO:0000313" key="11">
    <source>
        <dbReference type="Proteomes" id="UP000619457"/>
    </source>
</evidence>
<proteinExistence type="inferred from homology"/>
<keyword evidence="5 7" id="KW-0472">Membrane</keyword>
<dbReference type="InterPro" id="IPR032692">
    <property type="entry name" value="YccS_N"/>
</dbReference>
<accession>A0A918PZZ6</accession>
<evidence type="ECO:0000256" key="2">
    <source>
        <dbReference type="ARBA" id="ARBA00022475"/>
    </source>
</evidence>
<dbReference type="AlphaFoldDB" id="A0A918PZZ6"/>
<feature type="transmembrane region" description="Helical" evidence="7">
    <location>
        <begin position="116"/>
        <end position="138"/>
    </location>
</feature>
<evidence type="ECO:0000256" key="5">
    <source>
        <dbReference type="ARBA" id="ARBA00023136"/>
    </source>
</evidence>
<comment type="similarity">
    <text evidence="6">Belongs to the YccS/YhfK family.</text>
</comment>
<dbReference type="EMBL" id="BMWX01000003">
    <property type="protein sequence ID" value="GGZ28939.1"/>
    <property type="molecule type" value="Genomic_DNA"/>
</dbReference>